<dbReference type="InterPro" id="IPR036390">
    <property type="entry name" value="WH_DNA-bd_sf"/>
</dbReference>
<keyword evidence="6" id="KW-1185">Reference proteome</keyword>
<dbReference type="InterPro" id="IPR036388">
    <property type="entry name" value="WH-like_DNA-bd_sf"/>
</dbReference>
<evidence type="ECO:0000256" key="4">
    <source>
        <dbReference type="ARBA" id="ARBA00023306"/>
    </source>
</evidence>
<proteinExistence type="predicted"/>
<dbReference type="InterPro" id="IPR005234">
    <property type="entry name" value="ScpB_csome_segregation"/>
</dbReference>
<dbReference type="RefSeq" id="WP_320755359.1">
    <property type="nucleotide sequence ID" value="NZ_JAWNGA010000010.1"/>
</dbReference>
<reference evidence="5 6" key="1">
    <citation type="submission" date="2023-10" db="EMBL/GenBank/DDBJ databases">
        <title>Whole Genome based description of the genera Actinobaculum and Actinotignum reveals a complex phylogenetic relationship within the species included in the genus Actinotignum.</title>
        <authorList>
            <person name="Jensen C.S."/>
            <person name="Dargis R."/>
            <person name="Kemp M."/>
            <person name="Christensen J.J."/>
        </authorList>
    </citation>
    <scope>NUCLEOTIDE SEQUENCE [LARGE SCALE GENOMIC DNA]</scope>
    <source>
        <strain evidence="5 6">SLA_B974</strain>
    </source>
</reference>
<keyword evidence="4" id="KW-0131">Cell cycle</keyword>
<keyword evidence="3" id="KW-0159">Chromosome partition</keyword>
<dbReference type="NCBIfam" id="TIGR00281">
    <property type="entry name" value="SMC-Scp complex subunit ScpB"/>
    <property type="match status" value="1"/>
</dbReference>
<accession>A0ABU5G7K4</accession>
<dbReference type="Proteomes" id="UP001275049">
    <property type="component" value="Unassembled WGS sequence"/>
</dbReference>
<dbReference type="Pfam" id="PF04079">
    <property type="entry name" value="SMC_ScpB"/>
    <property type="match status" value="1"/>
</dbReference>
<evidence type="ECO:0000256" key="3">
    <source>
        <dbReference type="ARBA" id="ARBA00022829"/>
    </source>
</evidence>
<comment type="caution">
    <text evidence="5">The sequence shown here is derived from an EMBL/GenBank/DDBJ whole genome shotgun (WGS) entry which is preliminary data.</text>
</comment>
<evidence type="ECO:0000313" key="5">
    <source>
        <dbReference type="EMBL" id="MDY5133320.1"/>
    </source>
</evidence>
<name>A0ABU5G7K4_9ACTO</name>
<dbReference type="PANTHER" id="PTHR34298:SF2">
    <property type="entry name" value="SEGREGATION AND CONDENSATION PROTEIN B"/>
    <property type="match status" value="1"/>
</dbReference>
<evidence type="ECO:0000313" key="6">
    <source>
        <dbReference type="Proteomes" id="UP001275049"/>
    </source>
</evidence>
<keyword evidence="1" id="KW-0963">Cytoplasm</keyword>
<dbReference type="EMBL" id="JAWNGA010000010">
    <property type="protein sequence ID" value="MDY5133320.1"/>
    <property type="molecule type" value="Genomic_DNA"/>
</dbReference>
<evidence type="ECO:0000256" key="1">
    <source>
        <dbReference type="ARBA" id="ARBA00022490"/>
    </source>
</evidence>
<dbReference type="SUPFAM" id="SSF46785">
    <property type="entry name" value="Winged helix' DNA-binding domain"/>
    <property type="match status" value="2"/>
</dbReference>
<dbReference type="Gene3D" id="1.10.10.10">
    <property type="entry name" value="Winged helix-like DNA-binding domain superfamily/Winged helix DNA-binding domain"/>
    <property type="match status" value="2"/>
</dbReference>
<organism evidence="5 6">
    <name type="scientific">Actinotignum urinale</name>
    <dbReference type="NCBI Taxonomy" id="190146"/>
    <lineage>
        <taxon>Bacteria</taxon>
        <taxon>Bacillati</taxon>
        <taxon>Actinomycetota</taxon>
        <taxon>Actinomycetes</taxon>
        <taxon>Actinomycetales</taxon>
        <taxon>Actinomycetaceae</taxon>
        <taxon>Actinotignum</taxon>
    </lineage>
</organism>
<protein>
    <submittedName>
        <fullName evidence="5">SMC-Scp complex subunit ScpB</fullName>
    </submittedName>
</protein>
<evidence type="ECO:0000256" key="2">
    <source>
        <dbReference type="ARBA" id="ARBA00022618"/>
    </source>
</evidence>
<keyword evidence="2" id="KW-0132">Cell division</keyword>
<dbReference type="PANTHER" id="PTHR34298">
    <property type="entry name" value="SEGREGATION AND CONDENSATION PROTEIN B"/>
    <property type="match status" value="1"/>
</dbReference>
<sequence length="183" mass="20011">MDEELLGPLEALLFLAASPQTPQSLADALGIREEDTLALLHKLSEEYTRGRQRGFYLKEAGGGWRFYTHPRYADIITAHVTARQSGKLSQAALETLAVIAYKQPVTRAQVAAIRGVNVDGVVRTLLTRGLIKETGEGATGAILYGTTPFFLEAMGMNSLNELPPLAPYLPEADELDDVEKEIR</sequence>
<dbReference type="PIRSF" id="PIRSF019345">
    <property type="entry name" value="ScpB"/>
    <property type="match status" value="1"/>
</dbReference>
<gene>
    <name evidence="5" type="primary">scpB</name>
    <name evidence="5" type="ORF">R6G86_06175</name>
</gene>